<evidence type="ECO:0000256" key="5">
    <source>
        <dbReference type="ARBA" id="ARBA00022603"/>
    </source>
</evidence>
<evidence type="ECO:0000256" key="4">
    <source>
        <dbReference type="ARBA" id="ARBA00013682"/>
    </source>
</evidence>
<dbReference type="EMBL" id="CP072110">
    <property type="protein sequence ID" value="QTH62640.1"/>
    <property type="molecule type" value="Genomic_DNA"/>
</dbReference>
<keyword evidence="6 9" id="KW-0808">Transferase</keyword>
<dbReference type="PANTHER" id="PTHR43542:SF1">
    <property type="entry name" value="METHYLTRANSFERASE"/>
    <property type="match status" value="1"/>
</dbReference>
<dbReference type="PANTHER" id="PTHR43542">
    <property type="entry name" value="METHYLTRANSFERASE"/>
    <property type="match status" value="1"/>
</dbReference>
<dbReference type="NCBIfam" id="TIGR00095">
    <property type="entry name" value="16S rRNA (guanine(966)-N(2))-methyltransferase RsmD"/>
    <property type="match status" value="1"/>
</dbReference>
<dbReference type="KEGG" id="psym:J1N51_07565"/>
<dbReference type="GO" id="GO:0003676">
    <property type="term" value="F:nucleic acid binding"/>
    <property type="evidence" value="ECO:0007669"/>
    <property type="project" value="InterPro"/>
</dbReference>
<dbReference type="Proteomes" id="UP000682739">
    <property type="component" value="Chromosome"/>
</dbReference>
<evidence type="ECO:0000256" key="7">
    <source>
        <dbReference type="ARBA" id="ARBA00022691"/>
    </source>
</evidence>
<keyword evidence="12" id="KW-1185">Reference proteome</keyword>
<keyword evidence="5 9" id="KW-0489">Methyltransferase</keyword>
<evidence type="ECO:0000256" key="6">
    <source>
        <dbReference type="ARBA" id="ARBA00022679"/>
    </source>
</evidence>
<accession>A0A975HH23</accession>
<protein>
    <recommendedName>
        <fullName evidence="4 9">Ribosomal RNA small subunit methyltransferase D</fullName>
        <ecNumber evidence="3 9">2.1.1.171</ecNumber>
    </recommendedName>
</protein>
<evidence type="ECO:0000256" key="1">
    <source>
        <dbReference type="ARBA" id="ARBA00002649"/>
    </source>
</evidence>
<dbReference type="EC" id="2.1.1.171" evidence="3 9"/>
<dbReference type="GO" id="GO:0052913">
    <property type="term" value="F:16S rRNA (guanine(966)-N(2))-methyltransferase activity"/>
    <property type="evidence" value="ECO:0007669"/>
    <property type="project" value="UniProtKB-EC"/>
</dbReference>
<comment type="function">
    <text evidence="1 9">Specifically methylates the guanine in position 966 of 16S rRNA in the assembled 30S particle.</text>
</comment>
<dbReference type="RefSeq" id="WP_208829976.1">
    <property type="nucleotide sequence ID" value="NZ_CP072110.1"/>
</dbReference>
<reference evidence="11" key="1">
    <citation type="submission" date="2021-03" db="EMBL/GenBank/DDBJ databases">
        <title>Description of Psychrosphaera ytuae sp. nov. isolated from deep sea sediment of South China Sea.</title>
        <authorList>
            <person name="Zhang J."/>
            <person name="Xu X.-D."/>
        </authorList>
    </citation>
    <scope>NUCLEOTIDE SEQUENCE</scope>
    <source>
        <strain evidence="11">MTZ26</strain>
    </source>
</reference>
<name>A0A975HH23_9GAMM</name>
<dbReference type="InterPro" id="IPR004398">
    <property type="entry name" value="RNA_MeTrfase_RsmD"/>
</dbReference>
<evidence type="ECO:0000256" key="8">
    <source>
        <dbReference type="ARBA" id="ARBA00048326"/>
    </source>
</evidence>
<proteinExistence type="inferred from homology"/>
<evidence type="ECO:0000256" key="10">
    <source>
        <dbReference type="SAM" id="MobiDB-lite"/>
    </source>
</evidence>
<organism evidence="11 12">
    <name type="scientific">Psychrosphaera ytuae</name>
    <dbReference type="NCBI Taxonomy" id="2820710"/>
    <lineage>
        <taxon>Bacteria</taxon>
        <taxon>Pseudomonadati</taxon>
        <taxon>Pseudomonadota</taxon>
        <taxon>Gammaproteobacteria</taxon>
        <taxon>Alteromonadales</taxon>
        <taxon>Pseudoalteromonadaceae</taxon>
        <taxon>Psychrosphaera</taxon>
    </lineage>
</organism>
<keyword evidence="9" id="KW-0698">rRNA processing</keyword>
<dbReference type="InterPro" id="IPR002052">
    <property type="entry name" value="DNA_methylase_N6_adenine_CS"/>
</dbReference>
<dbReference type="Gene3D" id="3.40.50.150">
    <property type="entry name" value="Vaccinia Virus protein VP39"/>
    <property type="match status" value="1"/>
</dbReference>
<dbReference type="SUPFAM" id="SSF53335">
    <property type="entry name" value="S-adenosyl-L-methionine-dependent methyltransferases"/>
    <property type="match status" value="1"/>
</dbReference>
<sequence length="208" mass="23482">MKASSNFPNRTKKKPAKTTSKGEIRLIGGQWRGRRLKVHDKEGLRPTTDRLKETLFNWLMTDVRNAKVLDCFAGAGSLGFEAASRGAESVMCFEKNKQAAQQLKDNCQLLNASQQITVKQGDFFQQIKHLDGEFDLVFIDPPFHQDFVEPTIKLLLEGNKLRPGSLVYIEQEQGTGFDLAQSDWQNQFALTKNKDAGQVKSQLFEFIG</sequence>
<evidence type="ECO:0000256" key="9">
    <source>
        <dbReference type="PIRNR" id="PIRNR004553"/>
    </source>
</evidence>
<evidence type="ECO:0000313" key="12">
    <source>
        <dbReference type="Proteomes" id="UP000682739"/>
    </source>
</evidence>
<dbReference type="Pfam" id="PF03602">
    <property type="entry name" value="Cons_hypoth95"/>
    <property type="match status" value="1"/>
</dbReference>
<dbReference type="AlphaFoldDB" id="A0A975HH23"/>
<dbReference type="PIRSF" id="PIRSF004553">
    <property type="entry name" value="CHP00095"/>
    <property type="match status" value="1"/>
</dbReference>
<evidence type="ECO:0000313" key="11">
    <source>
        <dbReference type="EMBL" id="QTH62640.1"/>
    </source>
</evidence>
<dbReference type="InterPro" id="IPR029063">
    <property type="entry name" value="SAM-dependent_MTases_sf"/>
</dbReference>
<evidence type="ECO:0000256" key="2">
    <source>
        <dbReference type="ARBA" id="ARBA00005269"/>
    </source>
</evidence>
<comment type="catalytic activity">
    <reaction evidence="8 9">
        <text>guanosine(966) in 16S rRNA + S-adenosyl-L-methionine = N(2)-methylguanosine(966) in 16S rRNA + S-adenosyl-L-homocysteine + H(+)</text>
        <dbReference type="Rhea" id="RHEA:23548"/>
        <dbReference type="Rhea" id="RHEA-COMP:10211"/>
        <dbReference type="Rhea" id="RHEA-COMP:10212"/>
        <dbReference type="ChEBI" id="CHEBI:15378"/>
        <dbReference type="ChEBI" id="CHEBI:57856"/>
        <dbReference type="ChEBI" id="CHEBI:59789"/>
        <dbReference type="ChEBI" id="CHEBI:74269"/>
        <dbReference type="ChEBI" id="CHEBI:74481"/>
        <dbReference type="EC" id="2.1.1.171"/>
    </reaction>
</comment>
<gene>
    <name evidence="11" type="primary">rsmD</name>
    <name evidence="11" type="ORF">J1N51_07565</name>
</gene>
<dbReference type="PROSITE" id="PS00092">
    <property type="entry name" value="N6_MTASE"/>
    <property type="match status" value="1"/>
</dbReference>
<evidence type="ECO:0000256" key="3">
    <source>
        <dbReference type="ARBA" id="ARBA00012141"/>
    </source>
</evidence>
<keyword evidence="7 9" id="KW-0949">S-adenosyl-L-methionine</keyword>
<comment type="similarity">
    <text evidence="2 9">Belongs to the methyltransferase superfamily. RsmD family.</text>
</comment>
<feature type="region of interest" description="Disordered" evidence="10">
    <location>
        <begin position="1"/>
        <end position="21"/>
    </location>
</feature>
<dbReference type="CDD" id="cd02440">
    <property type="entry name" value="AdoMet_MTases"/>
    <property type="match status" value="1"/>
</dbReference>